<dbReference type="Gene3D" id="3.90.1140.10">
    <property type="entry name" value="Cyclic phosphodiesterase"/>
    <property type="match status" value="1"/>
</dbReference>
<dbReference type="InterPro" id="IPR009389">
    <property type="entry name" value="DUF1045"/>
</dbReference>
<proteinExistence type="predicted"/>
<comment type="caution">
    <text evidence="1">The sequence shown here is derived from an EMBL/GenBank/DDBJ whole genome shotgun (WGS) entry which is preliminary data.</text>
</comment>
<keyword evidence="2" id="KW-1185">Reference proteome</keyword>
<dbReference type="Proteomes" id="UP001597353">
    <property type="component" value="Unassembled WGS sequence"/>
</dbReference>
<evidence type="ECO:0000313" key="2">
    <source>
        <dbReference type="Proteomes" id="UP001597353"/>
    </source>
</evidence>
<gene>
    <name evidence="1" type="ORF">ACFSGJ_09560</name>
</gene>
<name>A0ABW4S501_9RHOB</name>
<evidence type="ECO:0000313" key="1">
    <source>
        <dbReference type="EMBL" id="MFD1912461.1"/>
    </source>
</evidence>
<dbReference type="Pfam" id="PF06299">
    <property type="entry name" value="DUF1045"/>
    <property type="match status" value="1"/>
</dbReference>
<protein>
    <submittedName>
        <fullName evidence="1">DUF1045 domain-containing protein</fullName>
    </submittedName>
</protein>
<accession>A0ABW4S501</accession>
<reference evidence="2" key="1">
    <citation type="journal article" date="2019" name="Int. J. Syst. Evol. Microbiol.">
        <title>The Global Catalogue of Microorganisms (GCM) 10K type strain sequencing project: providing services to taxonomists for standard genome sequencing and annotation.</title>
        <authorList>
            <consortium name="The Broad Institute Genomics Platform"/>
            <consortium name="The Broad Institute Genome Sequencing Center for Infectious Disease"/>
            <person name="Wu L."/>
            <person name="Ma J."/>
        </authorList>
    </citation>
    <scope>NUCLEOTIDE SEQUENCE [LARGE SCALE GENOMIC DNA]</scope>
    <source>
        <strain evidence="2">CGMCC 4.7242</strain>
    </source>
</reference>
<sequence>MTEYDRYAIYYLPDPGPLADFGASWLGWDVQLGRPVDHPVGHPDLGALPIAHLTATPRKYGLHGTIKPPFRLAEGTDAAGLAQAMERLCTGLARVELPGLALNRLGGFLALRPTGDQTRLAAMAAQVVMELDAFRAPPTEAEIARRQANGLSPRQAELLERWGYPYVMDQFHFHITLTGRLGDEAAGVEEALRPVITPLLPTPFRVDTLCLCGEREGRFHLIHRYTLSG</sequence>
<dbReference type="EMBL" id="JBHUGH010000006">
    <property type="protein sequence ID" value="MFD1912461.1"/>
    <property type="molecule type" value="Genomic_DNA"/>
</dbReference>
<organism evidence="1 2">
    <name type="scientific">Halodurantibacterium flavum</name>
    <dbReference type="NCBI Taxonomy" id="1382802"/>
    <lineage>
        <taxon>Bacteria</taxon>
        <taxon>Pseudomonadati</taxon>
        <taxon>Pseudomonadota</taxon>
        <taxon>Alphaproteobacteria</taxon>
        <taxon>Rhodobacterales</taxon>
        <taxon>Paracoccaceae</taxon>
        <taxon>Halodurantibacterium</taxon>
    </lineage>
</organism>
<dbReference type="PIRSF" id="PIRSF033328">
    <property type="entry name" value="Phest_Mll4975"/>
    <property type="match status" value="1"/>
</dbReference>